<dbReference type="HOGENOM" id="CLU_000288_63_44_7"/>
<feature type="compositionally biased region" description="Low complexity" evidence="7">
    <location>
        <begin position="360"/>
        <end position="385"/>
    </location>
</feature>
<dbReference type="Gene3D" id="3.30.200.20">
    <property type="entry name" value="Phosphorylase Kinase, domain 1"/>
    <property type="match status" value="1"/>
</dbReference>
<feature type="compositionally biased region" description="Low complexity" evidence="7">
    <location>
        <begin position="513"/>
        <end position="531"/>
    </location>
</feature>
<feature type="region of interest" description="Disordered" evidence="7">
    <location>
        <begin position="500"/>
        <end position="544"/>
    </location>
</feature>
<gene>
    <name evidence="9" type="ORF">SCE1572_34485</name>
</gene>
<keyword evidence="6" id="KW-0067">ATP-binding</keyword>
<dbReference type="Pfam" id="PF00069">
    <property type="entry name" value="Pkinase"/>
    <property type="match status" value="1"/>
</dbReference>
<feature type="region of interest" description="Disordered" evidence="7">
    <location>
        <begin position="323"/>
        <end position="422"/>
    </location>
</feature>
<evidence type="ECO:0000256" key="4">
    <source>
        <dbReference type="ARBA" id="ARBA00022741"/>
    </source>
</evidence>
<reference evidence="9 10" key="1">
    <citation type="journal article" date="2013" name="Sci. Rep.">
        <title>Extraordinary expansion of a Sorangium cellulosum genome from an alkaline milieu.</title>
        <authorList>
            <person name="Han K."/>
            <person name="Li Z.F."/>
            <person name="Peng R."/>
            <person name="Zhu L.P."/>
            <person name="Zhou T."/>
            <person name="Wang L.G."/>
            <person name="Li S.G."/>
            <person name="Zhang X.B."/>
            <person name="Hu W."/>
            <person name="Wu Z.H."/>
            <person name="Qin N."/>
            <person name="Li Y.Z."/>
        </authorList>
    </citation>
    <scope>NUCLEOTIDE SEQUENCE [LARGE SCALE GENOMIC DNA]</scope>
    <source>
        <strain evidence="9 10">So0157-2</strain>
    </source>
</reference>
<evidence type="ECO:0000313" key="9">
    <source>
        <dbReference type="EMBL" id="AGP39143.1"/>
    </source>
</evidence>
<feature type="region of interest" description="Disordered" evidence="7">
    <location>
        <begin position="1"/>
        <end position="37"/>
    </location>
</feature>
<dbReference type="STRING" id="1254432.SCE1572_34485"/>
<dbReference type="FunFam" id="1.10.510.10:FF:000021">
    <property type="entry name" value="Serine/threonine protein kinase"/>
    <property type="match status" value="1"/>
</dbReference>
<accession>S4Y8F2</accession>
<evidence type="ECO:0000256" key="2">
    <source>
        <dbReference type="ARBA" id="ARBA00022527"/>
    </source>
</evidence>
<dbReference type="GO" id="GO:0004674">
    <property type="term" value="F:protein serine/threonine kinase activity"/>
    <property type="evidence" value="ECO:0007669"/>
    <property type="project" value="UniProtKB-KW"/>
</dbReference>
<evidence type="ECO:0000313" key="10">
    <source>
        <dbReference type="Proteomes" id="UP000014803"/>
    </source>
</evidence>
<dbReference type="PROSITE" id="PS00108">
    <property type="entry name" value="PROTEIN_KINASE_ST"/>
    <property type="match status" value="1"/>
</dbReference>
<evidence type="ECO:0000256" key="6">
    <source>
        <dbReference type="ARBA" id="ARBA00022840"/>
    </source>
</evidence>
<sequence length="629" mass="66317">MSNLHLLTLPEARHDMPEGRQPEVTGSPRGSRAAAPDPLLGRVINGRFKIVSVIARGGMGKVYRAEQAPLGRICALKVLSPKYEGDHDPEFHRRFFLEASIAAKLSHPNTVTVFDYGQSDDDIYYIAMEYIEGKTLHRVLREDGPFPEARAAHIARQICRSLREAHGLGVVHRDLKPGNVLLVDHEDEHDHVKVLDFGLVKDTQSGEDLTQQGLFMGSPKYMAPEQIAGSGVSARTDIYALGVMMYEMLAGQVPFDKGASVGTLMSHVNDPVPPMQAHNPSLSISQTMEGIVYRCLEKDPAQRFSSMNELLAALKFAAGGISTRDTGETAPMLPGAASHRPSAPSYPSLPAYPRPPSYPSSPSRPSSPSYPSASSYPPTPSYSTTGDIPGLSTPNSSPPTSSPVTLTAPIATDSGLRPPTAPLFVAPSITDSMGTDAMGTDAMGTDAMGARPAPHADGLSSTQPGARPARRLAPWAIAAALAAVVGVAAVMTARSPAAGTSAAAREQGEGSTPAAEAPPAASAPAASAPAARPLQVESTPPGAAVREGNKELCAETPCEIIWRGTAAALASEHELVFEKTGYRSAIVRVSGAEERVRARLDPAPIAAPRAPSKPRANVQKADPYKSNPY</sequence>
<evidence type="ECO:0000256" key="1">
    <source>
        <dbReference type="ARBA" id="ARBA00012513"/>
    </source>
</evidence>
<dbReference type="AlphaFoldDB" id="S4Y8F2"/>
<feature type="domain" description="Protein kinase" evidence="8">
    <location>
        <begin position="48"/>
        <end position="317"/>
    </location>
</feature>
<dbReference type="KEGG" id="scu:SCE1572_34485"/>
<dbReference type="PANTHER" id="PTHR43289:SF6">
    <property type="entry name" value="SERINE_THREONINE-PROTEIN KINASE NEKL-3"/>
    <property type="match status" value="1"/>
</dbReference>
<dbReference type="SMART" id="SM00220">
    <property type="entry name" value="S_TKc"/>
    <property type="match status" value="1"/>
</dbReference>
<evidence type="ECO:0000259" key="8">
    <source>
        <dbReference type="PROSITE" id="PS50011"/>
    </source>
</evidence>
<dbReference type="Gene3D" id="1.10.510.10">
    <property type="entry name" value="Transferase(Phosphotransferase) domain 1"/>
    <property type="match status" value="1"/>
</dbReference>
<evidence type="ECO:0000256" key="7">
    <source>
        <dbReference type="SAM" id="MobiDB-lite"/>
    </source>
</evidence>
<dbReference type="InterPro" id="IPR011009">
    <property type="entry name" value="Kinase-like_dom_sf"/>
</dbReference>
<dbReference type="eggNOG" id="COG0515">
    <property type="taxonomic scope" value="Bacteria"/>
</dbReference>
<keyword evidence="3" id="KW-0808">Transferase</keyword>
<name>S4Y8F2_SORCE</name>
<dbReference type="Proteomes" id="UP000014803">
    <property type="component" value="Chromosome"/>
</dbReference>
<feature type="region of interest" description="Disordered" evidence="7">
    <location>
        <begin position="444"/>
        <end position="467"/>
    </location>
</feature>
<feature type="compositionally biased region" description="Low complexity" evidence="7">
    <location>
        <begin position="340"/>
        <end position="349"/>
    </location>
</feature>
<dbReference type="PANTHER" id="PTHR43289">
    <property type="entry name" value="MITOGEN-ACTIVATED PROTEIN KINASE KINASE KINASE 20-RELATED"/>
    <property type="match status" value="1"/>
</dbReference>
<dbReference type="PATRIC" id="fig|1254432.3.peg.7814"/>
<dbReference type="PROSITE" id="PS50011">
    <property type="entry name" value="PROTEIN_KINASE_DOM"/>
    <property type="match status" value="1"/>
</dbReference>
<keyword evidence="5" id="KW-0418">Kinase</keyword>
<organism evidence="9 10">
    <name type="scientific">Sorangium cellulosum So0157-2</name>
    <dbReference type="NCBI Taxonomy" id="1254432"/>
    <lineage>
        <taxon>Bacteria</taxon>
        <taxon>Pseudomonadati</taxon>
        <taxon>Myxococcota</taxon>
        <taxon>Polyangia</taxon>
        <taxon>Polyangiales</taxon>
        <taxon>Polyangiaceae</taxon>
        <taxon>Sorangium</taxon>
    </lineage>
</organism>
<evidence type="ECO:0000256" key="5">
    <source>
        <dbReference type="ARBA" id="ARBA00022777"/>
    </source>
</evidence>
<dbReference type="SUPFAM" id="SSF56112">
    <property type="entry name" value="Protein kinase-like (PK-like)"/>
    <property type="match status" value="1"/>
</dbReference>
<dbReference type="CDD" id="cd14014">
    <property type="entry name" value="STKc_PknB_like"/>
    <property type="match status" value="1"/>
</dbReference>
<evidence type="ECO:0000256" key="3">
    <source>
        <dbReference type="ARBA" id="ARBA00022679"/>
    </source>
</evidence>
<dbReference type="EC" id="2.7.11.1" evidence="1"/>
<dbReference type="GO" id="GO:0005524">
    <property type="term" value="F:ATP binding"/>
    <property type="evidence" value="ECO:0007669"/>
    <property type="project" value="UniProtKB-KW"/>
</dbReference>
<dbReference type="InterPro" id="IPR008271">
    <property type="entry name" value="Ser/Thr_kinase_AS"/>
</dbReference>
<feature type="region of interest" description="Disordered" evidence="7">
    <location>
        <begin position="600"/>
        <end position="629"/>
    </location>
</feature>
<keyword evidence="4" id="KW-0547">Nucleotide-binding</keyword>
<proteinExistence type="predicted"/>
<feature type="compositionally biased region" description="Basic and acidic residues" evidence="7">
    <location>
        <begin position="11"/>
        <end position="21"/>
    </location>
</feature>
<protein>
    <recommendedName>
        <fullName evidence="1">non-specific serine/threonine protein kinase</fullName>
        <ecNumber evidence="1">2.7.11.1</ecNumber>
    </recommendedName>
</protein>
<keyword evidence="2" id="KW-0723">Serine/threonine-protein kinase</keyword>
<dbReference type="InterPro" id="IPR000719">
    <property type="entry name" value="Prot_kinase_dom"/>
</dbReference>
<feature type="compositionally biased region" description="Pro residues" evidence="7">
    <location>
        <begin position="350"/>
        <end position="359"/>
    </location>
</feature>
<dbReference type="EMBL" id="CP003969">
    <property type="protein sequence ID" value="AGP39143.1"/>
    <property type="molecule type" value="Genomic_DNA"/>
</dbReference>